<dbReference type="GO" id="GO:0004045">
    <property type="term" value="F:peptidyl-tRNA hydrolase activity"/>
    <property type="evidence" value="ECO:0007669"/>
    <property type="project" value="TreeGrafter"/>
</dbReference>
<name>Q7VB73_PROMA</name>
<keyword evidence="5" id="KW-1185">Reference proteome</keyword>
<evidence type="ECO:0000259" key="3">
    <source>
        <dbReference type="Pfam" id="PF00472"/>
    </source>
</evidence>
<dbReference type="NCBIfam" id="NF006718">
    <property type="entry name" value="PRK09256.1"/>
    <property type="match status" value="1"/>
</dbReference>
<dbReference type="PANTHER" id="PTHR47814:SF1">
    <property type="entry name" value="PEPTIDYL-TRNA HYDROLASE ARFB"/>
    <property type="match status" value="1"/>
</dbReference>
<dbReference type="SUPFAM" id="SSF75620">
    <property type="entry name" value="Release factor"/>
    <property type="match status" value="1"/>
</dbReference>
<dbReference type="RefSeq" id="WP_011125377.1">
    <property type="nucleotide sequence ID" value="NC_005042.1"/>
</dbReference>
<protein>
    <submittedName>
        <fullName evidence="4">Protein chain release factor B</fullName>
    </submittedName>
</protein>
<dbReference type="GO" id="GO:0072344">
    <property type="term" value="P:rescue of stalled ribosome"/>
    <property type="evidence" value="ECO:0007669"/>
    <property type="project" value="TreeGrafter"/>
</dbReference>
<evidence type="ECO:0000313" key="5">
    <source>
        <dbReference type="Proteomes" id="UP000001420"/>
    </source>
</evidence>
<dbReference type="EMBL" id="AE017126">
    <property type="protein sequence ID" value="AAQ00270.1"/>
    <property type="molecule type" value="Genomic_DNA"/>
</dbReference>
<evidence type="ECO:0000256" key="2">
    <source>
        <dbReference type="SAM" id="MobiDB-lite"/>
    </source>
</evidence>
<proteinExistence type="inferred from homology"/>
<dbReference type="STRING" id="167539.Pro_1225"/>
<dbReference type="Pfam" id="PF00472">
    <property type="entry name" value="RF-1"/>
    <property type="match status" value="1"/>
</dbReference>
<dbReference type="PATRIC" id="fig|167539.5.peg.1286"/>
<dbReference type="HOGENOM" id="CLU_089470_3_0_3"/>
<evidence type="ECO:0000256" key="1">
    <source>
        <dbReference type="ARBA" id="ARBA00010835"/>
    </source>
</evidence>
<feature type="domain" description="Prokaryotic-type class I peptide chain release factors" evidence="3">
    <location>
        <begin position="8"/>
        <end position="134"/>
    </location>
</feature>
<feature type="compositionally biased region" description="Basic residues" evidence="2">
    <location>
        <begin position="107"/>
        <end position="135"/>
    </location>
</feature>
<accession>Q7VB73</accession>
<dbReference type="AlphaFoldDB" id="Q7VB73"/>
<gene>
    <name evidence="4" type="primary">prfB</name>
    <name evidence="4" type="ordered locus">Pro_1225</name>
</gene>
<dbReference type="eggNOG" id="COG0216">
    <property type="taxonomic scope" value="Bacteria"/>
</dbReference>
<evidence type="ECO:0000313" key="4">
    <source>
        <dbReference type="EMBL" id="AAQ00270.1"/>
    </source>
</evidence>
<dbReference type="OrthoDB" id="9815709at2"/>
<reference evidence="4 5" key="1">
    <citation type="journal article" date="2003" name="Proc. Natl. Acad. Sci. U.S.A.">
        <title>Genome sequence of the cyanobacterium Prochlorococcus marinus SS120, a nearly minimal oxyphototrophic genome.</title>
        <authorList>
            <person name="Dufresne A."/>
            <person name="Salanoubat M."/>
            <person name="Partensky F."/>
            <person name="Artiguenave F."/>
            <person name="Axmann I.M."/>
            <person name="Barbe V."/>
            <person name="Duprat S."/>
            <person name="Galperin M.Y."/>
            <person name="Koonin E.V."/>
            <person name="Le Gall F."/>
            <person name="Makarova K.S."/>
            <person name="Ostrowski M."/>
            <person name="Oztas S."/>
            <person name="Robert C."/>
            <person name="Rogozin I.B."/>
            <person name="Scanlan D.J."/>
            <person name="Tandeau de Marsac N."/>
            <person name="Weissenbach J."/>
            <person name="Wincker P."/>
            <person name="Wolf Y.I."/>
            <person name="Hess W.R."/>
        </authorList>
    </citation>
    <scope>NUCLEOTIDE SEQUENCE [LARGE SCALE GENOMIC DNA]</scope>
    <source>
        <strain evidence="5">SARG / CCMP1375 / SS120</strain>
    </source>
</reference>
<dbReference type="Proteomes" id="UP000001420">
    <property type="component" value="Chromosome"/>
</dbReference>
<sequence length="143" mass="16375">MDLYIKSNLTIPGNELCWRFSRSSGAGGQNINKTESRVEVIFNIQASKVLSTFQKDRISEHLKTKLINGSIHIAVQERRTQYQNRQLALTRLATLIKYGLKPFAKIRRATKPTKSSQKKRVALKKQRGKIKKNRQKGSASYDE</sequence>
<dbReference type="InterPro" id="IPR045853">
    <property type="entry name" value="Pep_chain_release_fac_I_sf"/>
</dbReference>
<feature type="region of interest" description="Disordered" evidence="2">
    <location>
        <begin position="107"/>
        <end position="143"/>
    </location>
</feature>
<dbReference type="EnsemblBacteria" id="AAQ00270">
    <property type="protein sequence ID" value="AAQ00270"/>
    <property type="gene ID" value="Pro_1225"/>
</dbReference>
<comment type="similarity">
    <text evidence="1">Belongs to the prokaryotic/mitochondrial release factor family.</text>
</comment>
<dbReference type="PANTHER" id="PTHR47814">
    <property type="entry name" value="PEPTIDYL-TRNA HYDROLASE ARFB"/>
    <property type="match status" value="1"/>
</dbReference>
<dbReference type="InterPro" id="IPR000352">
    <property type="entry name" value="Pep_chain_release_fac_I"/>
</dbReference>
<dbReference type="GO" id="GO:0043022">
    <property type="term" value="F:ribosome binding"/>
    <property type="evidence" value="ECO:0007669"/>
    <property type="project" value="TreeGrafter"/>
</dbReference>
<dbReference type="GO" id="GO:0003747">
    <property type="term" value="F:translation release factor activity"/>
    <property type="evidence" value="ECO:0007669"/>
    <property type="project" value="InterPro"/>
</dbReference>
<dbReference type="Gene3D" id="3.30.160.20">
    <property type="match status" value="1"/>
</dbReference>
<dbReference type="KEGG" id="pma:Pro_1225"/>
<organism evidence="4 5">
    <name type="scientific">Prochlorococcus marinus (strain SARG / CCMP1375 / SS120)</name>
    <dbReference type="NCBI Taxonomy" id="167539"/>
    <lineage>
        <taxon>Bacteria</taxon>
        <taxon>Bacillati</taxon>
        <taxon>Cyanobacteriota</taxon>
        <taxon>Cyanophyceae</taxon>
        <taxon>Synechococcales</taxon>
        <taxon>Prochlorococcaceae</taxon>
        <taxon>Prochlorococcus</taxon>
    </lineage>
</organism>